<evidence type="ECO:0000256" key="4">
    <source>
        <dbReference type="ARBA" id="ARBA00022859"/>
    </source>
</evidence>
<keyword evidence="3" id="KW-0399">Innate immunity</keyword>
<dbReference type="GO" id="GO:0045087">
    <property type="term" value="P:innate immune response"/>
    <property type="evidence" value="ECO:0007669"/>
    <property type="project" value="UniProtKB-KW"/>
</dbReference>
<dbReference type="Pfam" id="PF02758">
    <property type="entry name" value="PYRIN"/>
    <property type="match status" value="1"/>
</dbReference>
<organism evidence="8 9">
    <name type="scientific">Scomber scombrus</name>
    <name type="common">Atlantic mackerel</name>
    <name type="synonym">Scomber vernalis</name>
    <dbReference type="NCBI Taxonomy" id="13677"/>
    <lineage>
        <taxon>Eukaryota</taxon>
        <taxon>Metazoa</taxon>
        <taxon>Chordata</taxon>
        <taxon>Craniata</taxon>
        <taxon>Vertebrata</taxon>
        <taxon>Euteleostomi</taxon>
        <taxon>Actinopterygii</taxon>
        <taxon>Neopterygii</taxon>
        <taxon>Teleostei</taxon>
        <taxon>Neoteleostei</taxon>
        <taxon>Acanthomorphata</taxon>
        <taxon>Pelagiaria</taxon>
        <taxon>Scombriformes</taxon>
        <taxon>Scombridae</taxon>
        <taxon>Scomber</taxon>
    </lineage>
</organism>
<evidence type="ECO:0000256" key="2">
    <source>
        <dbReference type="ARBA" id="ARBA00022490"/>
    </source>
</evidence>
<evidence type="ECO:0000313" key="8">
    <source>
        <dbReference type="EMBL" id="CAK6958900.1"/>
    </source>
</evidence>
<dbReference type="PANTHER" id="PTHR46985:SF2">
    <property type="entry name" value="APOPTOSIS-ASSOCIATED SPECK-LIKE PROTEIN CONTAINING A CARD"/>
    <property type="match status" value="1"/>
</dbReference>
<dbReference type="Pfam" id="PF00619">
    <property type="entry name" value="CARD"/>
    <property type="match status" value="1"/>
</dbReference>
<evidence type="ECO:0000259" key="6">
    <source>
        <dbReference type="PROSITE" id="PS50209"/>
    </source>
</evidence>
<keyword evidence="2" id="KW-0963">Cytoplasm</keyword>
<protein>
    <submittedName>
        <fullName evidence="8">Apoptosis-associated speck-like protein containing a CARD</fullName>
    </submittedName>
</protein>
<proteinExistence type="predicted"/>
<name>A0AAV1NIW2_SCOSC</name>
<dbReference type="GO" id="GO:0006954">
    <property type="term" value="P:inflammatory response"/>
    <property type="evidence" value="ECO:0007669"/>
    <property type="project" value="UniProtKB-KW"/>
</dbReference>
<dbReference type="SMART" id="SM01289">
    <property type="entry name" value="PYRIN"/>
    <property type="match status" value="1"/>
</dbReference>
<keyword evidence="5" id="KW-0395">Inflammatory response</keyword>
<keyword evidence="4" id="KW-0391">Immunity</keyword>
<reference evidence="8 9" key="1">
    <citation type="submission" date="2024-01" db="EMBL/GenBank/DDBJ databases">
        <authorList>
            <person name="Alioto T."/>
            <person name="Alioto T."/>
            <person name="Gomez Garrido J."/>
        </authorList>
    </citation>
    <scope>NUCLEOTIDE SEQUENCE [LARGE SCALE GENOMIC DNA]</scope>
</reference>
<dbReference type="SUPFAM" id="SSF47986">
    <property type="entry name" value="DEATH domain"/>
    <property type="match status" value="2"/>
</dbReference>
<accession>A0AAV1NIW2</accession>
<evidence type="ECO:0000256" key="3">
    <source>
        <dbReference type="ARBA" id="ARBA00022588"/>
    </source>
</evidence>
<evidence type="ECO:0000256" key="5">
    <source>
        <dbReference type="ARBA" id="ARBA00023198"/>
    </source>
</evidence>
<dbReference type="EMBL" id="CAWUFR010000037">
    <property type="protein sequence ID" value="CAK6958900.1"/>
    <property type="molecule type" value="Genomic_DNA"/>
</dbReference>
<dbReference type="InterPro" id="IPR004020">
    <property type="entry name" value="DAPIN"/>
</dbReference>
<dbReference type="GO" id="GO:0042981">
    <property type="term" value="P:regulation of apoptotic process"/>
    <property type="evidence" value="ECO:0007669"/>
    <property type="project" value="InterPro"/>
</dbReference>
<comment type="subcellular location">
    <subcellularLocation>
        <location evidence="1">Cytoplasm</location>
        <location evidence="1">Cytosol</location>
    </subcellularLocation>
</comment>
<dbReference type="InterPro" id="IPR011029">
    <property type="entry name" value="DEATH-like_dom_sf"/>
</dbReference>
<sequence length="211" mass="23969">MAPKTIKMALSNMLADLKKDDLAKFCSQLVDRREEPRVRRNRVEGKSFLEIADVLVSAFTEQGALDVATEILNDIDCQNDAKNLAEDTRELTSKSGSTGNKHFVDKHKVELIQRVSNTDSILDGLFDHDVIPQEVYDKIRAVPTTQARVETLMSVIELLLETLANLSNRELQVFKQVLPSQSYLYKPYLENVLKLLMMAIAILLYSKYHDL</sequence>
<dbReference type="PROSITE" id="PS50209">
    <property type="entry name" value="CARD"/>
    <property type="match status" value="1"/>
</dbReference>
<dbReference type="GO" id="GO:0005829">
    <property type="term" value="C:cytosol"/>
    <property type="evidence" value="ECO:0007669"/>
    <property type="project" value="UniProtKB-SubCell"/>
</dbReference>
<dbReference type="PROSITE" id="PS50824">
    <property type="entry name" value="DAPIN"/>
    <property type="match status" value="1"/>
</dbReference>
<feature type="domain" description="Pyrin" evidence="7">
    <location>
        <begin position="1"/>
        <end position="94"/>
    </location>
</feature>
<dbReference type="AlphaFoldDB" id="A0AAV1NIW2"/>
<feature type="domain" description="CARD" evidence="6">
    <location>
        <begin position="96"/>
        <end position="157"/>
    </location>
</feature>
<dbReference type="InterPro" id="IPR001315">
    <property type="entry name" value="CARD"/>
</dbReference>
<evidence type="ECO:0000313" key="9">
    <source>
        <dbReference type="Proteomes" id="UP001314229"/>
    </source>
</evidence>
<gene>
    <name evidence="8" type="ORF">FSCOSCO3_A010064</name>
</gene>
<dbReference type="PANTHER" id="PTHR46985">
    <property type="entry name" value="NACHT, LRR AND PYD DOMAINS-CONTAINING PROTEIN 1"/>
    <property type="match status" value="1"/>
</dbReference>
<dbReference type="Proteomes" id="UP001314229">
    <property type="component" value="Unassembled WGS sequence"/>
</dbReference>
<evidence type="ECO:0000256" key="1">
    <source>
        <dbReference type="ARBA" id="ARBA00004514"/>
    </source>
</evidence>
<evidence type="ECO:0000259" key="7">
    <source>
        <dbReference type="PROSITE" id="PS50824"/>
    </source>
</evidence>
<comment type="caution">
    <text evidence="8">The sequence shown here is derived from an EMBL/GenBank/DDBJ whole genome shotgun (WGS) entry which is preliminary data.</text>
</comment>
<dbReference type="InterPro" id="IPR051249">
    <property type="entry name" value="NLRP_Inflammasome"/>
</dbReference>
<dbReference type="Gene3D" id="1.10.533.10">
    <property type="entry name" value="Death Domain, Fas"/>
    <property type="match status" value="2"/>
</dbReference>
<keyword evidence="9" id="KW-1185">Reference proteome</keyword>